<protein>
    <submittedName>
        <fullName evidence="2">Uncharacterized protein</fullName>
    </submittedName>
</protein>
<name>A0ABR1IX18_9AGAR</name>
<feature type="region of interest" description="Disordered" evidence="1">
    <location>
        <begin position="582"/>
        <end position="601"/>
    </location>
</feature>
<evidence type="ECO:0000313" key="2">
    <source>
        <dbReference type="EMBL" id="KAK7443442.1"/>
    </source>
</evidence>
<sequence length="601" mass="65576">MDTDSQASPPMENHSMTSDHDGSCDFGAAPPPQPSSVDTNHQTQASCTPPFFPPLNENDEYDVYDLELMIDSGAKSAEIFARSRSNALSTGRPIYKAEKKARNHFLGKKNLSLLIFRSDGWDSIKSEPVVKKGKGYVPILETPDTNPRTIHVVASKKNNVLAGTSRGGDITVTSFCGNYDPQKSRTHSRDNASFHYFPLHITDFERVPSSSSGAAASASTSTSGSASRTTPAALTKRYSGGGYFVFDADNHGRKDLLCTLYCTGYEKRHQIRQGDIAVAELRLTRPAIALDLGSSGGDGDTPSINSSSPTSEPSLWKRLFRERHVSLHISKRGLEAALVGGHVNMTVPNPLPKSRYTLTVGQGQEIVISVFMMSILGIEHEGLESKKWAWLQRPLGQAGSPLSGDAPVNMASVTLEKYDTLGSEQGDVGSRFENMSLDGVVPRPPFEQWKVATYNSAPGVEIMPTAQPVAISTEDEYVKIDDAEKEGYHQHVPQQTQAHAVQASLSRFHQSQTSDASAYSENYTNVRGLPVQIERSALPHYVYPIPPPPPHPLHGSAIMPEASWIEEKPEDEFMEYPQIVKKDGPKVTGKPKPGAEGGIYW</sequence>
<accession>A0ABR1IX18</accession>
<dbReference type="Proteomes" id="UP001498398">
    <property type="component" value="Unassembled WGS sequence"/>
</dbReference>
<feature type="region of interest" description="Disordered" evidence="1">
    <location>
        <begin position="210"/>
        <end position="231"/>
    </location>
</feature>
<evidence type="ECO:0000313" key="3">
    <source>
        <dbReference type="Proteomes" id="UP001498398"/>
    </source>
</evidence>
<comment type="caution">
    <text evidence="2">The sequence shown here is derived from an EMBL/GenBank/DDBJ whole genome shotgun (WGS) entry which is preliminary data.</text>
</comment>
<feature type="region of interest" description="Disordered" evidence="1">
    <location>
        <begin position="292"/>
        <end position="312"/>
    </location>
</feature>
<proteinExistence type="predicted"/>
<feature type="compositionally biased region" description="Low complexity" evidence="1">
    <location>
        <begin position="300"/>
        <end position="312"/>
    </location>
</feature>
<organism evidence="2 3">
    <name type="scientific">Marasmiellus scandens</name>
    <dbReference type="NCBI Taxonomy" id="2682957"/>
    <lineage>
        <taxon>Eukaryota</taxon>
        <taxon>Fungi</taxon>
        <taxon>Dikarya</taxon>
        <taxon>Basidiomycota</taxon>
        <taxon>Agaricomycotina</taxon>
        <taxon>Agaricomycetes</taxon>
        <taxon>Agaricomycetidae</taxon>
        <taxon>Agaricales</taxon>
        <taxon>Marasmiineae</taxon>
        <taxon>Omphalotaceae</taxon>
        <taxon>Marasmiellus</taxon>
    </lineage>
</organism>
<feature type="region of interest" description="Disordered" evidence="1">
    <location>
        <begin position="1"/>
        <end position="54"/>
    </location>
</feature>
<reference evidence="2 3" key="1">
    <citation type="submission" date="2024-01" db="EMBL/GenBank/DDBJ databases">
        <title>A draft genome for the cacao thread blight pathogen Marasmiellus scandens.</title>
        <authorList>
            <person name="Baruah I.K."/>
            <person name="Leung J."/>
            <person name="Bukari Y."/>
            <person name="Amoako-Attah I."/>
            <person name="Meinhardt L.W."/>
            <person name="Bailey B.A."/>
            <person name="Cohen S.P."/>
        </authorList>
    </citation>
    <scope>NUCLEOTIDE SEQUENCE [LARGE SCALE GENOMIC DNA]</scope>
    <source>
        <strain evidence="2 3">GH-19</strain>
    </source>
</reference>
<gene>
    <name evidence="2" type="ORF">VKT23_015615</name>
</gene>
<evidence type="ECO:0000256" key="1">
    <source>
        <dbReference type="SAM" id="MobiDB-lite"/>
    </source>
</evidence>
<feature type="compositionally biased region" description="Polar residues" evidence="1">
    <location>
        <begin position="35"/>
        <end position="47"/>
    </location>
</feature>
<dbReference type="EMBL" id="JBANRG010000054">
    <property type="protein sequence ID" value="KAK7443442.1"/>
    <property type="molecule type" value="Genomic_DNA"/>
</dbReference>
<keyword evidence="3" id="KW-1185">Reference proteome</keyword>